<dbReference type="InterPro" id="IPR043519">
    <property type="entry name" value="NT_sf"/>
</dbReference>
<keyword evidence="2" id="KW-1185">Reference proteome</keyword>
<name>A0A2B7ZGJ3_9EURO</name>
<evidence type="ECO:0000313" key="1">
    <source>
        <dbReference type="EMBL" id="PGH32299.1"/>
    </source>
</evidence>
<gene>
    <name evidence="1" type="ORF">GX50_04894</name>
</gene>
<evidence type="ECO:0000313" key="2">
    <source>
        <dbReference type="Proteomes" id="UP000226031"/>
    </source>
</evidence>
<dbReference type="AlphaFoldDB" id="A0A2B7ZGJ3"/>
<dbReference type="STRING" id="73230.A0A2B7ZGJ3"/>
<accession>A0A2B7ZGJ3</accession>
<comment type="caution">
    <text evidence="1">The sequence shown here is derived from an EMBL/GenBank/DDBJ whole genome shotgun (WGS) entry which is preliminary data.</text>
</comment>
<organism evidence="1 2">
    <name type="scientific">[Emmonsia] crescens</name>
    <dbReference type="NCBI Taxonomy" id="73230"/>
    <lineage>
        <taxon>Eukaryota</taxon>
        <taxon>Fungi</taxon>
        <taxon>Dikarya</taxon>
        <taxon>Ascomycota</taxon>
        <taxon>Pezizomycotina</taxon>
        <taxon>Eurotiomycetes</taxon>
        <taxon>Eurotiomycetidae</taxon>
        <taxon>Onygenales</taxon>
        <taxon>Ajellomycetaceae</taxon>
        <taxon>Emergomyces</taxon>
    </lineage>
</organism>
<sequence>MPPHRRTSGPRPSTWSFSQSVQEQALIRLSENGKLDLAASVVSNVLNSKGKPHAFFGGYAVTLIGGDRTTEDVDLIVVEPADSIRQLLLESDPRFFMSSTNELLYRVVCQEKHIPVEILQGGEGATLRLPDIITTPSIRLNPSDIHPDRVNCEISILHPSVLLLTKVHRWMFIAESTRPASLAKAGTDFRDIITLLNWMRDHNSTIEFSGFYETRKEKLLAGFQLLLHLNEGLKDVLKQIMFPADFQTILEFMS</sequence>
<dbReference type="Proteomes" id="UP000226031">
    <property type="component" value="Unassembled WGS sequence"/>
</dbReference>
<dbReference type="SUPFAM" id="SSF81301">
    <property type="entry name" value="Nucleotidyltransferase"/>
    <property type="match status" value="1"/>
</dbReference>
<dbReference type="EMBL" id="PDND01000097">
    <property type="protein sequence ID" value="PGH32299.1"/>
    <property type="molecule type" value="Genomic_DNA"/>
</dbReference>
<proteinExistence type="predicted"/>
<protein>
    <submittedName>
        <fullName evidence="1">Uncharacterized protein</fullName>
    </submittedName>
</protein>
<reference evidence="1 2" key="1">
    <citation type="submission" date="2017-10" db="EMBL/GenBank/DDBJ databases">
        <title>Comparative genomics in systemic dimorphic fungi from Ajellomycetaceae.</title>
        <authorList>
            <person name="Munoz J.F."/>
            <person name="Mcewen J.G."/>
            <person name="Clay O.K."/>
            <person name="Cuomo C.A."/>
        </authorList>
    </citation>
    <scope>NUCLEOTIDE SEQUENCE [LARGE SCALE GENOMIC DNA]</scope>
    <source>
        <strain evidence="1 2">UAMH4076</strain>
    </source>
</reference>
<dbReference type="VEuPathDB" id="FungiDB:EMCG_03622"/>